<dbReference type="PANTHER" id="PTHR43280">
    <property type="entry name" value="ARAC-FAMILY TRANSCRIPTIONAL REGULATOR"/>
    <property type="match status" value="1"/>
</dbReference>
<comment type="caution">
    <text evidence="5">The sequence shown here is derived from an EMBL/GenBank/DDBJ whole genome shotgun (WGS) entry which is preliminary data.</text>
</comment>
<dbReference type="InterPro" id="IPR009057">
    <property type="entry name" value="Homeodomain-like_sf"/>
</dbReference>
<dbReference type="SMART" id="SM00342">
    <property type="entry name" value="HTH_ARAC"/>
    <property type="match status" value="1"/>
</dbReference>
<protein>
    <submittedName>
        <fullName evidence="5">DNA-binding helix-turn-helix protein</fullName>
    </submittedName>
</protein>
<dbReference type="PATRIC" id="fig|1115809.3.peg.1938"/>
<evidence type="ECO:0000256" key="1">
    <source>
        <dbReference type="ARBA" id="ARBA00023015"/>
    </source>
</evidence>
<dbReference type="Gene3D" id="3.30.70.100">
    <property type="match status" value="1"/>
</dbReference>
<name>U2NL24_9BACT</name>
<proteinExistence type="predicted"/>
<keyword evidence="1" id="KW-0805">Transcription regulation</keyword>
<dbReference type="AlphaFoldDB" id="U2NL24"/>
<dbReference type="Pfam" id="PF12833">
    <property type="entry name" value="HTH_18"/>
    <property type="match status" value="1"/>
</dbReference>
<evidence type="ECO:0000259" key="4">
    <source>
        <dbReference type="PROSITE" id="PS01124"/>
    </source>
</evidence>
<sequence>MDTLYIKNMVCDRCKTAVEKVLTEAGLPPQNVELGEVTIDREPTAEQHRHIRRQLEALGFELLDDRRQRTIEQIKSVIIRLVHYSDGHATLNLSDHIASELHQDYSALSKLFSEVTGMTIERFYIAQRIERVKELIRYNERSLTQIALQMDYSSVAHLSAQFKSVTGMTPSAFKALKQNTRLPLDKV</sequence>
<evidence type="ECO:0000256" key="3">
    <source>
        <dbReference type="ARBA" id="ARBA00023163"/>
    </source>
</evidence>
<keyword evidence="6" id="KW-1185">Reference proteome</keyword>
<dbReference type="Proteomes" id="UP000016648">
    <property type="component" value="Unassembled WGS sequence"/>
</dbReference>
<evidence type="ECO:0000256" key="2">
    <source>
        <dbReference type="ARBA" id="ARBA00023125"/>
    </source>
</evidence>
<reference evidence="5 6" key="1">
    <citation type="submission" date="2013-08" db="EMBL/GenBank/DDBJ databases">
        <authorList>
            <person name="Durkin A.S."/>
            <person name="Haft D.R."/>
            <person name="McCorrison J."/>
            <person name="Torralba M."/>
            <person name="Gillis M."/>
            <person name="Haft D.H."/>
            <person name="Methe B."/>
            <person name="Sutton G."/>
            <person name="Nelson K.E."/>
        </authorList>
    </citation>
    <scope>NUCLEOTIDE SEQUENCE [LARGE SCALE GENOMIC DNA]</scope>
    <source>
        <strain evidence="5 6">F0067</strain>
    </source>
</reference>
<dbReference type="PANTHER" id="PTHR43280:SF28">
    <property type="entry name" value="HTH-TYPE TRANSCRIPTIONAL ACTIVATOR RHAS"/>
    <property type="match status" value="1"/>
</dbReference>
<dbReference type="InterPro" id="IPR036163">
    <property type="entry name" value="HMA_dom_sf"/>
</dbReference>
<dbReference type="InterPro" id="IPR018060">
    <property type="entry name" value="HTH_AraC"/>
</dbReference>
<dbReference type="RefSeq" id="WP_021590241.1">
    <property type="nucleotide sequence ID" value="NZ_AWEY01000033.1"/>
</dbReference>
<organism evidence="5 6">
    <name type="scientific">Segatella baroniae F0067</name>
    <dbReference type="NCBI Taxonomy" id="1115809"/>
    <lineage>
        <taxon>Bacteria</taxon>
        <taxon>Pseudomonadati</taxon>
        <taxon>Bacteroidota</taxon>
        <taxon>Bacteroidia</taxon>
        <taxon>Bacteroidales</taxon>
        <taxon>Prevotellaceae</taxon>
        <taxon>Segatella</taxon>
    </lineage>
</organism>
<keyword evidence="2 5" id="KW-0238">DNA-binding</keyword>
<dbReference type="EMBL" id="AWEY01000033">
    <property type="protein sequence ID" value="ERK38795.1"/>
    <property type="molecule type" value="Genomic_DNA"/>
</dbReference>
<dbReference type="GO" id="GO:0046872">
    <property type="term" value="F:metal ion binding"/>
    <property type="evidence" value="ECO:0007669"/>
    <property type="project" value="InterPro"/>
</dbReference>
<dbReference type="GO" id="GO:0003700">
    <property type="term" value="F:DNA-binding transcription factor activity"/>
    <property type="evidence" value="ECO:0007669"/>
    <property type="project" value="InterPro"/>
</dbReference>
<evidence type="ECO:0000313" key="5">
    <source>
        <dbReference type="EMBL" id="ERK38795.1"/>
    </source>
</evidence>
<accession>U2NL24</accession>
<dbReference type="SUPFAM" id="SSF55008">
    <property type="entry name" value="HMA, heavy metal-associated domain"/>
    <property type="match status" value="1"/>
</dbReference>
<gene>
    <name evidence="5" type="ORF">HMPREF9135_1588</name>
</gene>
<dbReference type="GO" id="GO:0043565">
    <property type="term" value="F:sequence-specific DNA binding"/>
    <property type="evidence" value="ECO:0007669"/>
    <property type="project" value="InterPro"/>
</dbReference>
<dbReference type="Gene3D" id="1.10.10.60">
    <property type="entry name" value="Homeodomain-like"/>
    <property type="match status" value="1"/>
</dbReference>
<dbReference type="SUPFAM" id="SSF46689">
    <property type="entry name" value="Homeodomain-like"/>
    <property type="match status" value="1"/>
</dbReference>
<feature type="domain" description="HTH araC/xylS-type" evidence="4">
    <location>
        <begin position="95"/>
        <end position="176"/>
    </location>
</feature>
<evidence type="ECO:0000313" key="6">
    <source>
        <dbReference type="Proteomes" id="UP000016648"/>
    </source>
</evidence>
<dbReference type="PROSITE" id="PS01124">
    <property type="entry name" value="HTH_ARAC_FAMILY_2"/>
    <property type="match status" value="1"/>
</dbReference>
<keyword evidence="3" id="KW-0804">Transcription</keyword>